<reference evidence="4" key="1">
    <citation type="submission" date="2017-06" db="EMBL/GenBank/DDBJ databases">
        <title>Genome analysis of Fimbriiglobus ruber SP5, the first member of the order Planctomycetales with confirmed chitinolytic capability.</title>
        <authorList>
            <person name="Ravin N.V."/>
            <person name="Rakitin A.L."/>
            <person name="Ivanova A.A."/>
            <person name="Beletsky A.V."/>
            <person name="Kulichevskaya I.S."/>
            <person name="Mardanov A.V."/>
            <person name="Dedysh S.N."/>
        </authorList>
    </citation>
    <scope>NUCLEOTIDE SEQUENCE [LARGE SCALE GENOMIC DNA]</scope>
    <source>
        <strain evidence="4">SP5</strain>
    </source>
</reference>
<keyword evidence="4" id="KW-1185">Reference proteome</keyword>
<dbReference type="RefSeq" id="WP_088254293.1">
    <property type="nucleotide sequence ID" value="NZ_NIDE01000004.1"/>
</dbReference>
<evidence type="ECO:0000313" key="3">
    <source>
        <dbReference type="EMBL" id="OWK43461.1"/>
    </source>
</evidence>
<proteinExistence type="predicted"/>
<dbReference type="Proteomes" id="UP000214646">
    <property type="component" value="Unassembled WGS sequence"/>
</dbReference>
<dbReference type="OrthoDB" id="237792at2"/>
<dbReference type="AlphaFoldDB" id="A0A225DQ94"/>
<feature type="compositionally biased region" description="Basic and acidic residues" evidence="1">
    <location>
        <begin position="81"/>
        <end position="93"/>
    </location>
</feature>
<dbReference type="EMBL" id="NIDE01000004">
    <property type="protein sequence ID" value="OWK43461.1"/>
    <property type="molecule type" value="Genomic_DNA"/>
</dbReference>
<accession>A0A225DQ94</accession>
<sequence length="913" mass="97324">MRRTLSRAAALAALTLGSVALAQQPPVSLPAPRIASAFPAGAQAGTTIEVTVNGTDLDDGPELHFSHPGIKAEVIVPTDPKAADPKAKTEMKGKGGRKKGGPPLAAVKFKVTVPADVPVGQYDVRAINGHGVSNPRAFVVGDRPEVDEQEPNDEAQSPEPTMSLAGGLGAMPNKNVPRAQRIELGTTINGTIATPTDVDYMVFSGKAGQRVLASCLASSIDSRARPLVEIYDPAGKRLGLNRNYHDTDALVDITLPADGDYYVRVSEFAYQQGGPDYFYRLTVGTGPWVDAVFPPVVNPGKPTQVTLYGRNLPGGKPAPGMAVDGRPVETLTVTVTPPADPAARHRMSFHGRVAPPMGLQDGFEYRLVTPNGSSNAVPLFLTDAKIHVEKEAGNDKYETAEEIPVPCEVAGRIDRRYDRDFYSFAAKKGEVYYVELLAERIGSLTDLYLRIRDDKNKELAGDPDDDIESLHPVTFFSRSSDPPVVKFTAPADGKVLILVGSNDANVSYGPRCAYRLRVTPAAPDFRAVVMARSHDQPATVVAQADGEAAYDVFVHRTDGFTGTVVVTAENLPPGVTAAPAFVGSTVKWGTLVLSASAGAKEFTGPITVKCTATIGGKPVVREARPATITWGIPGQQQNIATVTRLDRELIFAVRTERAAFRLTTDLANAKIKTKDKDGKEKEDKVAGEIFLKPGDKLTVPVKIVWQEKEARANPLNISAEATQQNMQNAPVSVNNGQPMPPLAKDKNESPVTIDVKTTAPPGSYAVALRGETQIQVARDPAQKDKKTPANVEAYALPIAITVLPLTLAKVTVTPPANNQLKLGTTAELTVKVDRQFDYAGEFAVTVTLPKEAAGVTVKPATIPAGKDEVKIPIEVAKDAKVGGLSNVIVHAVATVHGKFPITQETKFNLNVAK</sequence>
<comment type="caution">
    <text evidence="3">The sequence shown here is derived from an EMBL/GenBank/DDBJ whole genome shotgun (WGS) entry which is preliminary data.</text>
</comment>
<dbReference type="Gene3D" id="2.60.120.380">
    <property type="match status" value="2"/>
</dbReference>
<evidence type="ECO:0000313" key="4">
    <source>
        <dbReference type="Proteomes" id="UP000214646"/>
    </source>
</evidence>
<evidence type="ECO:0000256" key="2">
    <source>
        <dbReference type="SAM" id="SignalP"/>
    </source>
</evidence>
<gene>
    <name evidence="3" type="ORF">FRUB_03060</name>
</gene>
<name>A0A225DQ94_9BACT</name>
<protein>
    <submittedName>
        <fullName evidence="3">Putative serine proteinase, subtilase family</fullName>
    </submittedName>
</protein>
<evidence type="ECO:0000256" key="1">
    <source>
        <dbReference type="SAM" id="MobiDB-lite"/>
    </source>
</evidence>
<feature type="chain" id="PRO_5012533467" evidence="2">
    <location>
        <begin position="23"/>
        <end position="913"/>
    </location>
</feature>
<organism evidence="3 4">
    <name type="scientific">Fimbriiglobus ruber</name>
    <dbReference type="NCBI Taxonomy" id="1908690"/>
    <lineage>
        <taxon>Bacteria</taxon>
        <taxon>Pseudomonadati</taxon>
        <taxon>Planctomycetota</taxon>
        <taxon>Planctomycetia</taxon>
        <taxon>Gemmatales</taxon>
        <taxon>Gemmataceae</taxon>
        <taxon>Fimbriiglobus</taxon>
    </lineage>
</organism>
<feature type="region of interest" description="Disordered" evidence="1">
    <location>
        <begin position="80"/>
        <end position="103"/>
    </location>
</feature>
<keyword evidence="2" id="KW-0732">Signal</keyword>
<feature type="signal peptide" evidence="2">
    <location>
        <begin position="1"/>
        <end position="22"/>
    </location>
</feature>